<dbReference type="InterPro" id="IPR038157">
    <property type="entry name" value="FeoA_core_dom"/>
</dbReference>
<proteinExistence type="predicted"/>
<protein>
    <submittedName>
        <fullName evidence="3">FeoA protein</fullName>
    </submittedName>
</protein>
<name>A0A0C7R895_PARSO</name>
<dbReference type="GO" id="GO:0046914">
    <property type="term" value="F:transition metal ion binding"/>
    <property type="evidence" value="ECO:0007669"/>
    <property type="project" value="InterPro"/>
</dbReference>
<sequence length="72" mass="7894">MDITQMNVGSEGIVDYILGNSAFTKRLLSLGCIEGTTIKIKKVAPLGDPIIINFRGFDIAIRKKEAESIKIK</sequence>
<dbReference type="InterPro" id="IPR052713">
    <property type="entry name" value="FeoA"/>
</dbReference>
<dbReference type="SMART" id="SM00899">
    <property type="entry name" value="FeoA"/>
    <property type="match status" value="1"/>
</dbReference>
<evidence type="ECO:0000313" key="3">
    <source>
        <dbReference type="EMBL" id="CEQ04224.1"/>
    </source>
</evidence>
<evidence type="ECO:0000313" key="4">
    <source>
        <dbReference type="Proteomes" id="UP000049127"/>
    </source>
</evidence>
<reference evidence="3 4" key="1">
    <citation type="submission" date="2015-01" db="EMBL/GenBank/DDBJ databases">
        <authorList>
            <person name="Aslett A.Martin."/>
            <person name="De Silva Nishadi"/>
        </authorList>
    </citation>
    <scope>NUCLEOTIDE SEQUENCE [LARGE SCALE GENOMIC DNA]</scope>
    <source>
        <strain evidence="3 4">R28058</strain>
    </source>
</reference>
<dbReference type="RefSeq" id="WP_055342230.1">
    <property type="nucleotide sequence ID" value="NZ_CDNI01000003.1"/>
</dbReference>
<organism evidence="3 4">
    <name type="scientific">Paraclostridium sordellii</name>
    <name type="common">Clostridium sordellii</name>
    <dbReference type="NCBI Taxonomy" id="1505"/>
    <lineage>
        <taxon>Bacteria</taxon>
        <taxon>Bacillati</taxon>
        <taxon>Bacillota</taxon>
        <taxon>Clostridia</taxon>
        <taxon>Peptostreptococcales</taxon>
        <taxon>Peptostreptococcaceae</taxon>
        <taxon>Paraclostridium</taxon>
    </lineage>
</organism>
<dbReference type="InterPro" id="IPR008988">
    <property type="entry name" value="Transcriptional_repressor_C"/>
</dbReference>
<gene>
    <name evidence="3" type="primary">feoA_1</name>
    <name evidence="3" type="ORF">R28058_19571</name>
</gene>
<dbReference type="EMBL" id="CEKZ01000003">
    <property type="protein sequence ID" value="CEQ04224.1"/>
    <property type="molecule type" value="Genomic_DNA"/>
</dbReference>
<keyword evidence="1" id="KW-0408">Iron</keyword>
<dbReference type="SUPFAM" id="SSF50037">
    <property type="entry name" value="C-terminal domain of transcriptional repressors"/>
    <property type="match status" value="1"/>
</dbReference>
<dbReference type="PANTHER" id="PTHR42954:SF2">
    <property type="entry name" value="FE(2+) TRANSPORT PROTEIN A"/>
    <property type="match status" value="1"/>
</dbReference>
<dbReference type="PANTHER" id="PTHR42954">
    <property type="entry name" value="FE(2+) TRANSPORT PROTEIN A"/>
    <property type="match status" value="1"/>
</dbReference>
<dbReference type="Proteomes" id="UP000049127">
    <property type="component" value="Unassembled WGS sequence"/>
</dbReference>
<dbReference type="InterPro" id="IPR007167">
    <property type="entry name" value="Fe-transptr_FeoA-like"/>
</dbReference>
<dbReference type="Pfam" id="PF04023">
    <property type="entry name" value="FeoA"/>
    <property type="match status" value="1"/>
</dbReference>
<dbReference type="AlphaFoldDB" id="A0A0C7R895"/>
<evidence type="ECO:0000256" key="1">
    <source>
        <dbReference type="ARBA" id="ARBA00023004"/>
    </source>
</evidence>
<accession>A0A0C7R895</accession>
<feature type="domain" description="Ferrous iron transporter FeoA-like" evidence="2">
    <location>
        <begin position="1"/>
        <end position="72"/>
    </location>
</feature>
<evidence type="ECO:0000259" key="2">
    <source>
        <dbReference type="SMART" id="SM00899"/>
    </source>
</evidence>
<dbReference type="Gene3D" id="2.30.30.90">
    <property type="match status" value="1"/>
</dbReference>
<dbReference type="OrthoDB" id="9811076at2"/>